<evidence type="ECO:0000313" key="1">
    <source>
        <dbReference type="EMBL" id="GAI32044.1"/>
    </source>
</evidence>
<gene>
    <name evidence="1" type="ORF">S06H3_30979</name>
</gene>
<organism evidence="1">
    <name type="scientific">marine sediment metagenome</name>
    <dbReference type="NCBI Taxonomy" id="412755"/>
    <lineage>
        <taxon>unclassified sequences</taxon>
        <taxon>metagenomes</taxon>
        <taxon>ecological metagenomes</taxon>
    </lineage>
</organism>
<protein>
    <submittedName>
        <fullName evidence="1">Uncharacterized protein</fullName>
    </submittedName>
</protein>
<reference evidence="1" key="1">
    <citation type="journal article" date="2014" name="Front. Microbiol.">
        <title>High frequency of phylogenetically diverse reductive dehalogenase-homologous genes in deep subseafloor sedimentary metagenomes.</title>
        <authorList>
            <person name="Kawai M."/>
            <person name="Futagami T."/>
            <person name="Toyoda A."/>
            <person name="Takaki Y."/>
            <person name="Nishi S."/>
            <person name="Hori S."/>
            <person name="Arai W."/>
            <person name="Tsubouchi T."/>
            <person name="Morono Y."/>
            <person name="Uchiyama I."/>
            <person name="Ito T."/>
            <person name="Fujiyama A."/>
            <person name="Inagaki F."/>
            <person name="Takami H."/>
        </authorList>
    </citation>
    <scope>NUCLEOTIDE SEQUENCE</scope>
    <source>
        <strain evidence="1">Expedition CK06-06</strain>
    </source>
</reference>
<accession>X1PMF6</accession>
<dbReference type="AlphaFoldDB" id="X1PMF6"/>
<sequence>MEPDLLGAVEREEVLVEGEGVVVGWGEHALGLDLAGVASVPTVGLSFPIK</sequence>
<proteinExistence type="predicted"/>
<name>X1PMF6_9ZZZZ</name>
<dbReference type="EMBL" id="BARV01018299">
    <property type="protein sequence ID" value="GAI32044.1"/>
    <property type="molecule type" value="Genomic_DNA"/>
</dbReference>
<comment type="caution">
    <text evidence="1">The sequence shown here is derived from an EMBL/GenBank/DDBJ whole genome shotgun (WGS) entry which is preliminary data.</text>
</comment>